<evidence type="ECO:0000313" key="3">
    <source>
        <dbReference type="Proteomes" id="UP000008281"/>
    </source>
</evidence>
<organism evidence="3">
    <name type="scientific">Caenorhabditis remanei</name>
    <name type="common">Caenorhabditis vulgaris</name>
    <dbReference type="NCBI Taxonomy" id="31234"/>
    <lineage>
        <taxon>Eukaryota</taxon>
        <taxon>Metazoa</taxon>
        <taxon>Ecdysozoa</taxon>
        <taxon>Nematoda</taxon>
        <taxon>Chromadorea</taxon>
        <taxon>Rhabditida</taxon>
        <taxon>Rhabditina</taxon>
        <taxon>Rhabditomorpha</taxon>
        <taxon>Rhabditoidea</taxon>
        <taxon>Rhabditidae</taxon>
        <taxon>Peloderinae</taxon>
        <taxon>Caenorhabditis</taxon>
    </lineage>
</organism>
<sequence length="130" mass="14409">MASYDTDDSEINVITLPNRPANPVGDTIIEMGVIGLQRLEHQAIEQDSRQRNEDNIFPTIENAAQENDGLDTLQNTFITIFIGVACFMILALVGMMITLILEITPDSYKGLTDANHVSPTAHIRHFPQNS</sequence>
<dbReference type="RefSeq" id="XP_003102089.2">
    <property type="nucleotide sequence ID" value="XM_003102041.2"/>
</dbReference>
<keyword evidence="1" id="KW-0812">Transmembrane</keyword>
<dbReference type="AlphaFoldDB" id="E3MPA3"/>
<dbReference type="Proteomes" id="UP000008281">
    <property type="component" value="Unassembled WGS sequence"/>
</dbReference>
<dbReference type="CTD" id="9813820"/>
<keyword evidence="3" id="KW-1185">Reference proteome</keyword>
<proteinExistence type="predicted"/>
<feature type="transmembrane region" description="Helical" evidence="1">
    <location>
        <begin position="77"/>
        <end position="101"/>
    </location>
</feature>
<protein>
    <submittedName>
        <fullName evidence="2">Uncharacterized protein</fullName>
    </submittedName>
</protein>
<keyword evidence="1" id="KW-0472">Membrane</keyword>
<accession>E3MPA3</accession>
<name>E3MPA3_CAERE</name>
<dbReference type="InParanoid" id="E3MPA3"/>
<dbReference type="EMBL" id="DS268462">
    <property type="protein sequence ID" value="EFP06422.1"/>
    <property type="molecule type" value="Genomic_DNA"/>
</dbReference>
<reference evidence="2" key="1">
    <citation type="submission" date="2007-07" db="EMBL/GenBank/DDBJ databases">
        <title>PCAP assembly of the Caenorhabditis remanei genome.</title>
        <authorList>
            <consortium name="The Caenorhabditis remanei Sequencing Consortium"/>
            <person name="Wilson R.K."/>
        </authorList>
    </citation>
    <scope>NUCLEOTIDE SEQUENCE [LARGE SCALE GENOMIC DNA]</scope>
    <source>
        <strain evidence="2">PB4641</strain>
    </source>
</reference>
<evidence type="ECO:0000256" key="1">
    <source>
        <dbReference type="SAM" id="Phobius"/>
    </source>
</evidence>
<dbReference type="HOGENOM" id="CLU_1940070_0_0_1"/>
<dbReference type="GeneID" id="9813820"/>
<dbReference type="KEGG" id="crq:GCK72_026079"/>
<gene>
    <name evidence="2" type="ORF">CRE_07570</name>
</gene>
<evidence type="ECO:0000313" key="2">
    <source>
        <dbReference type="EMBL" id="EFP06422.1"/>
    </source>
</evidence>
<keyword evidence="1" id="KW-1133">Transmembrane helix</keyword>